<evidence type="ECO:0000256" key="6">
    <source>
        <dbReference type="SAM" id="Phobius"/>
    </source>
</evidence>
<dbReference type="Proteomes" id="UP000190848">
    <property type="component" value="Chromosome"/>
</dbReference>
<keyword evidence="5 6" id="KW-0472">Membrane</keyword>
<evidence type="ECO:0000256" key="2">
    <source>
        <dbReference type="ARBA" id="ARBA00022475"/>
    </source>
</evidence>
<evidence type="ECO:0000256" key="5">
    <source>
        <dbReference type="ARBA" id="ARBA00023136"/>
    </source>
</evidence>
<comment type="subcellular location">
    <subcellularLocation>
        <location evidence="1">Cell membrane</location>
        <topology evidence="1">Multi-pass membrane protein</topology>
    </subcellularLocation>
</comment>
<organism evidence="8 9">
    <name type="scientific">Elizabethkingia anophelis</name>
    <dbReference type="NCBI Taxonomy" id="1117645"/>
    <lineage>
        <taxon>Bacteria</taxon>
        <taxon>Pseudomonadati</taxon>
        <taxon>Bacteroidota</taxon>
        <taxon>Flavobacteriia</taxon>
        <taxon>Flavobacteriales</taxon>
        <taxon>Weeksellaceae</taxon>
        <taxon>Elizabethkingia</taxon>
    </lineage>
</organism>
<evidence type="ECO:0000259" key="7">
    <source>
        <dbReference type="Pfam" id="PF06271"/>
    </source>
</evidence>
<dbReference type="RefSeq" id="WP_034848268.1">
    <property type="nucleotide sequence ID" value="NZ_CP016374.1"/>
</dbReference>
<dbReference type="InterPro" id="IPR051791">
    <property type="entry name" value="Pra-immunoreactive"/>
</dbReference>
<keyword evidence="4 6" id="KW-1133">Transmembrane helix</keyword>
<proteinExistence type="predicted"/>
<dbReference type="PANTHER" id="PTHR36115">
    <property type="entry name" value="PROLINE-RICH ANTIGEN HOMOLOG-RELATED"/>
    <property type="match status" value="1"/>
</dbReference>
<feature type="transmembrane region" description="Helical" evidence="6">
    <location>
        <begin position="20"/>
        <end position="46"/>
    </location>
</feature>
<dbReference type="GO" id="GO:0005886">
    <property type="term" value="C:plasma membrane"/>
    <property type="evidence" value="ECO:0007669"/>
    <property type="project" value="UniProtKB-SubCell"/>
</dbReference>
<dbReference type="InterPro" id="IPR010432">
    <property type="entry name" value="RDD"/>
</dbReference>
<evidence type="ECO:0000313" key="9">
    <source>
        <dbReference type="Proteomes" id="UP000190848"/>
    </source>
</evidence>
<evidence type="ECO:0000256" key="3">
    <source>
        <dbReference type="ARBA" id="ARBA00022692"/>
    </source>
</evidence>
<keyword evidence="2" id="KW-1003">Cell membrane</keyword>
<accession>A0AAU8UTX9</accession>
<feature type="domain" description="RDD" evidence="7">
    <location>
        <begin position="13"/>
        <end position="128"/>
    </location>
</feature>
<dbReference type="AlphaFoldDB" id="A0AAU8UTX9"/>
<reference evidence="8 9" key="1">
    <citation type="submission" date="2016-07" db="EMBL/GenBank/DDBJ databases">
        <title>Revisiting the taxonomy of the Elizabethkingia Genus using Whole-Genome Sequencing, Optical Mapping, and MALDI-TOF, along with proposal of three novel Elizabethkingia species: Elizabethkingia bruuniana sp. nov., Elizabethkingia ursingii sp. nov., and Elizabethkingia occulta sp. nov.</title>
        <authorList>
            <person name="Nicholson A.C."/>
        </authorList>
    </citation>
    <scope>NUCLEOTIDE SEQUENCE [LARGE SCALE GENOMIC DNA]</scope>
    <source>
        <strain evidence="8 9">F3201</strain>
    </source>
</reference>
<name>A0AAU8UTX9_9FLAO</name>
<evidence type="ECO:0000256" key="4">
    <source>
        <dbReference type="ARBA" id="ARBA00022989"/>
    </source>
</evidence>
<keyword evidence="3 6" id="KW-0812">Transmembrane</keyword>
<gene>
    <name evidence="8" type="ORF">BBD32_09655</name>
</gene>
<evidence type="ECO:0000256" key="1">
    <source>
        <dbReference type="ARBA" id="ARBA00004651"/>
    </source>
</evidence>
<feature type="transmembrane region" description="Helical" evidence="6">
    <location>
        <begin position="66"/>
        <end position="87"/>
    </location>
</feature>
<dbReference type="Pfam" id="PF06271">
    <property type="entry name" value="RDD"/>
    <property type="match status" value="1"/>
</dbReference>
<dbReference type="PANTHER" id="PTHR36115:SF4">
    <property type="entry name" value="MEMBRANE PROTEIN"/>
    <property type="match status" value="1"/>
</dbReference>
<protein>
    <recommendedName>
        <fullName evidence="7">RDD domain-containing protein</fullName>
    </recommendedName>
</protein>
<dbReference type="EMBL" id="CP016374">
    <property type="protein sequence ID" value="AQX01706.1"/>
    <property type="molecule type" value="Genomic_DNA"/>
</dbReference>
<evidence type="ECO:0000313" key="8">
    <source>
        <dbReference type="EMBL" id="AQX01706.1"/>
    </source>
</evidence>
<sequence length="169" mass="19656">MTNNYILVEKSRATKWIRFLNYIIDILILYVIAFLLGGVLVWWYALTESEVAYSMIQFVKNNGEKPIGKLTGLLVTSIFLFLQEWLLKGRTFAKFITGTKVVNENNEPLNIIDLLRRNFIRAIPFEALTFLGNVGLHDKWSNTRVVNVRQFEESLRLRNEMEEIGQVVV</sequence>